<accession>R2XLK5</accession>
<feature type="domain" description="3-hydroxyisobutyrate dehydrogenase-like NAD-binding" evidence="6">
    <location>
        <begin position="162"/>
        <end position="280"/>
    </location>
</feature>
<dbReference type="Proteomes" id="UP000013750">
    <property type="component" value="Unassembled WGS sequence"/>
</dbReference>
<dbReference type="RefSeq" id="WP_010781004.1">
    <property type="nucleotide sequence ID" value="NZ_ASWH01000001.1"/>
</dbReference>
<gene>
    <name evidence="8" type="ORF">I592_01335</name>
    <name evidence="7" type="ORF">UKC_02631</name>
</gene>
<protein>
    <recommendedName>
        <fullName evidence="11">2-hydroxy-3-oxopropionate reductase</fullName>
    </recommendedName>
</protein>
<dbReference type="PIRSF" id="PIRSF000103">
    <property type="entry name" value="HIBADH"/>
    <property type="match status" value="1"/>
</dbReference>
<dbReference type="InterPro" id="IPR015815">
    <property type="entry name" value="HIBADH-related"/>
</dbReference>
<dbReference type="Pfam" id="PF14833">
    <property type="entry name" value="NAD_binding_11"/>
    <property type="match status" value="1"/>
</dbReference>
<proteinExistence type="inferred from homology"/>
<organism evidence="7 9">
    <name type="scientific">Enterococcus gilvus ATCC BAA-350</name>
    <dbReference type="NCBI Taxonomy" id="1158614"/>
    <lineage>
        <taxon>Bacteria</taxon>
        <taxon>Bacillati</taxon>
        <taxon>Bacillota</taxon>
        <taxon>Bacilli</taxon>
        <taxon>Lactobacillales</taxon>
        <taxon>Enterococcaceae</taxon>
        <taxon>Enterococcus</taxon>
    </lineage>
</organism>
<dbReference type="Gene3D" id="1.10.1040.10">
    <property type="entry name" value="N-(1-d-carboxylethyl)-l-norvaline Dehydrogenase, domain 2"/>
    <property type="match status" value="1"/>
</dbReference>
<dbReference type="HOGENOM" id="CLU_035117_1_1_9"/>
<evidence type="ECO:0000313" key="7">
    <source>
        <dbReference type="EMBL" id="EOI55423.1"/>
    </source>
</evidence>
<dbReference type="GO" id="GO:0050661">
    <property type="term" value="F:NADP binding"/>
    <property type="evidence" value="ECO:0007669"/>
    <property type="project" value="InterPro"/>
</dbReference>
<dbReference type="SUPFAM" id="SSF51735">
    <property type="entry name" value="NAD(P)-binding Rossmann-fold domains"/>
    <property type="match status" value="1"/>
</dbReference>
<dbReference type="InterPro" id="IPR036291">
    <property type="entry name" value="NAD(P)-bd_dom_sf"/>
</dbReference>
<dbReference type="Proteomes" id="UP000014160">
    <property type="component" value="Unassembled WGS sequence"/>
</dbReference>
<name>R2XLK5_9ENTE</name>
<dbReference type="InterPro" id="IPR013328">
    <property type="entry name" value="6PGD_dom2"/>
</dbReference>
<evidence type="ECO:0000256" key="4">
    <source>
        <dbReference type="PIRSR" id="PIRSR000103-1"/>
    </source>
</evidence>
<dbReference type="SUPFAM" id="SSF48179">
    <property type="entry name" value="6-phosphogluconate dehydrogenase C-terminal domain-like"/>
    <property type="match status" value="1"/>
</dbReference>
<dbReference type="eggNOG" id="COG2084">
    <property type="taxonomic scope" value="Bacteria"/>
</dbReference>
<dbReference type="GO" id="GO:0016616">
    <property type="term" value="F:oxidoreductase activity, acting on the CH-OH group of donors, NAD or NADP as acceptor"/>
    <property type="evidence" value="ECO:0007669"/>
    <property type="project" value="TreeGrafter"/>
</dbReference>
<dbReference type="Pfam" id="PF03446">
    <property type="entry name" value="NAD_binding_2"/>
    <property type="match status" value="1"/>
</dbReference>
<comment type="caution">
    <text evidence="7">The sequence shown here is derived from an EMBL/GenBank/DDBJ whole genome shotgun (WGS) entry which is preliminary data.</text>
</comment>
<evidence type="ECO:0000256" key="3">
    <source>
        <dbReference type="ARBA" id="ARBA00023027"/>
    </source>
</evidence>
<evidence type="ECO:0000313" key="9">
    <source>
        <dbReference type="Proteomes" id="UP000013750"/>
    </source>
</evidence>
<dbReference type="PANTHER" id="PTHR22981:SF7">
    <property type="entry name" value="3-HYDROXYISOBUTYRATE DEHYDROGENASE, MITOCHONDRIAL"/>
    <property type="match status" value="1"/>
</dbReference>
<comment type="similarity">
    <text evidence="1">Belongs to the HIBADH-related family.</text>
</comment>
<evidence type="ECO:0000256" key="1">
    <source>
        <dbReference type="ARBA" id="ARBA00009080"/>
    </source>
</evidence>
<dbReference type="InterPro" id="IPR002204">
    <property type="entry name" value="3-OH-isobutyrate_DH-rel_CS"/>
</dbReference>
<dbReference type="Gene3D" id="3.40.50.720">
    <property type="entry name" value="NAD(P)-binding Rossmann-like Domain"/>
    <property type="match status" value="1"/>
</dbReference>
<dbReference type="EMBL" id="AJDQ01000008">
    <property type="protein sequence ID" value="EOI55423.1"/>
    <property type="molecule type" value="Genomic_DNA"/>
</dbReference>
<evidence type="ECO:0000313" key="10">
    <source>
        <dbReference type="Proteomes" id="UP000014160"/>
    </source>
</evidence>
<dbReference type="InterPro" id="IPR006115">
    <property type="entry name" value="6PGDH_NADP-bd"/>
</dbReference>
<feature type="active site" evidence="4">
    <location>
        <position position="168"/>
    </location>
</feature>
<evidence type="ECO:0000313" key="8">
    <source>
        <dbReference type="EMBL" id="EOW82034.1"/>
    </source>
</evidence>
<dbReference type="EMBL" id="ASWH01000001">
    <property type="protein sequence ID" value="EOW82034.1"/>
    <property type="molecule type" value="Genomic_DNA"/>
</dbReference>
<dbReference type="InterPro" id="IPR008927">
    <property type="entry name" value="6-PGluconate_DH-like_C_sf"/>
</dbReference>
<keyword evidence="10" id="KW-1185">Reference proteome</keyword>
<dbReference type="GO" id="GO:0051287">
    <property type="term" value="F:NAD binding"/>
    <property type="evidence" value="ECO:0007669"/>
    <property type="project" value="InterPro"/>
</dbReference>
<dbReference type="PANTHER" id="PTHR22981">
    <property type="entry name" value="3-HYDROXYISOBUTYRATE DEHYDROGENASE-RELATED"/>
    <property type="match status" value="1"/>
</dbReference>
<dbReference type="PATRIC" id="fig|1158614.3.peg.2623"/>
<reference evidence="8 10" key="2">
    <citation type="submission" date="2013-03" db="EMBL/GenBank/DDBJ databases">
        <title>The Genome Sequence of Enterococcus gilvus ATCC BAA-350 (PacBio/Illumina hybrid assembly).</title>
        <authorList>
            <consortium name="The Broad Institute Genomics Platform"/>
            <consortium name="The Broad Institute Genome Sequencing Center for Infectious Disease"/>
            <person name="Earl A."/>
            <person name="Russ C."/>
            <person name="Gilmore M."/>
            <person name="Surin D."/>
            <person name="Walker B."/>
            <person name="Young S."/>
            <person name="Zeng Q."/>
            <person name="Gargeya S."/>
            <person name="Fitzgerald M."/>
            <person name="Haas B."/>
            <person name="Abouelleil A."/>
            <person name="Allen A.W."/>
            <person name="Alvarado L."/>
            <person name="Arachchi H.M."/>
            <person name="Berlin A.M."/>
            <person name="Chapman S.B."/>
            <person name="Gainer-Dewar J."/>
            <person name="Goldberg J."/>
            <person name="Griggs A."/>
            <person name="Gujja S."/>
            <person name="Hansen M."/>
            <person name="Howarth C."/>
            <person name="Imamovic A."/>
            <person name="Ireland A."/>
            <person name="Larimer J."/>
            <person name="McCowan C."/>
            <person name="Murphy C."/>
            <person name="Pearson M."/>
            <person name="Poon T.W."/>
            <person name="Priest M."/>
            <person name="Roberts A."/>
            <person name="Saif S."/>
            <person name="Shea T."/>
            <person name="Sisk P."/>
            <person name="Sykes S."/>
            <person name="Wortman J."/>
            <person name="Nusbaum C."/>
            <person name="Birren B."/>
        </authorList>
    </citation>
    <scope>NUCLEOTIDE SEQUENCE [LARGE SCALE GENOMIC DNA]</scope>
    <source>
        <strain evidence="8 10">ATCC BAA-350</strain>
    </source>
</reference>
<keyword evidence="2" id="KW-0560">Oxidoreductase</keyword>
<dbReference type="InterPro" id="IPR029154">
    <property type="entry name" value="HIBADH-like_NADP-bd"/>
</dbReference>
<dbReference type="PROSITE" id="PS00895">
    <property type="entry name" value="3_HYDROXYISOBUT_DH"/>
    <property type="match status" value="1"/>
</dbReference>
<evidence type="ECO:0008006" key="11">
    <source>
        <dbReference type="Google" id="ProtNLM"/>
    </source>
</evidence>
<reference evidence="7 9" key="1">
    <citation type="submission" date="2013-02" db="EMBL/GenBank/DDBJ databases">
        <title>The Genome Sequence of Enterococcus gilvus ATCC BAA-350.</title>
        <authorList>
            <consortium name="The Broad Institute Genome Sequencing Platform"/>
            <consortium name="The Broad Institute Genome Sequencing Center for Infectious Disease"/>
            <person name="Earl A.M."/>
            <person name="Gilmore M.S."/>
            <person name="Lebreton F."/>
            <person name="Walker B."/>
            <person name="Young S.K."/>
            <person name="Zeng Q."/>
            <person name="Gargeya S."/>
            <person name="Fitzgerald M."/>
            <person name="Haas B."/>
            <person name="Abouelleil A."/>
            <person name="Alvarado L."/>
            <person name="Arachchi H.M."/>
            <person name="Berlin A.M."/>
            <person name="Chapman S.B."/>
            <person name="Dewar J."/>
            <person name="Goldberg J."/>
            <person name="Griggs A."/>
            <person name="Gujja S."/>
            <person name="Hansen M."/>
            <person name="Howarth C."/>
            <person name="Imamovic A."/>
            <person name="Larimer J."/>
            <person name="McCowan C."/>
            <person name="Murphy C."/>
            <person name="Neiman D."/>
            <person name="Pearson M."/>
            <person name="Priest M."/>
            <person name="Roberts A."/>
            <person name="Saif S."/>
            <person name="Shea T."/>
            <person name="Sisk P."/>
            <person name="Sykes S."/>
            <person name="Wortman J."/>
            <person name="Nusbaum C."/>
            <person name="Birren B."/>
        </authorList>
    </citation>
    <scope>NUCLEOTIDE SEQUENCE [LARGE SCALE GENOMIC DNA]</scope>
    <source>
        <strain evidence="7 9">ATCC BAA-350</strain>
    </source>
</reference>
<evidence type="ECO:0000256" key="2">
    <source>
        <dbReference type="ARBA" id="ARBA00023002"/>
    </source>
</evidence>
<evidence type="ECO:0000259" key="5">
    <source>
        <dbReference type="Pfam" id="PF03446"/>
    </source>
</evidence>
<evidence type="ECO:0000259" key="6">
    <source>
        <dbReference type="Pfam" id="PF14833"/>
    </source>
</evidence>
<feature type="domain" description="6-phosphogluconate dehydrogenase NADP-binding" evidence="5">
    <location>
        <begin position="2"/>
        <end position="159"/>
    </location>
</feature>
<dbReference type="OrthoDB" id="9786703at2"/>
<dbReference type="AlphaFoldDB" id="R2XLK5"/>
<dbReference type="GO" id="GO:0016054">
    <property type="term" value="P:organic acid catabolic process"/>
    <property type="evidence" value="ECO:0007669"/>
    <property type="project" value="UniProtKB-ARBA"/>
</dbReference>
<sequence>MKLGFVGLGIMGESMALNLVKKSNTEVYVFDFVKEKVQELVAEGAIAASSGKEVAENADIVFTSVPKATHVKAVHEEIYPVVKEGQIFVDMSTIAPKDSIALGEEMSKRRAYFLDSPVVKSKQAAIDGTLGIYVGGPKEQFEVIKPFLEMIGSAVVYMGTNGKGLVMKICHNMLVGEIQNGVNEMMVLANQNGINWEDFSAAIDIGGGKNFYLETKGKAIGTQDFTTAFSVENMYKDVNIAGEMISEQGLDLPGTKLVQAVYQSAMDKDFGGEDFSATFKIVSDQ</sequence>
<keyword evidence="3" id="KW-0520">NAD</keyword>